<dbReference type="Proteomes" id="UP000193689">
    <property type="component" value="Unassembled WGS sequence"/>
</dbReference>
<feature type="compositionally biased region" description="Basic residues" evidence="1">
    <location>
        <begin position="429"/>
        <end position="440"/>
    </location>
</feature>
<feature type="region of interest" description="Disordered" evidence="1">
    <location>
        <begin position="517"/>
        <end position="623"/>
    </location>
</feature>
<dbReference type="GeneID" id="63774837"/>
<feature type="compositionally biased region" description="Polar residues" evidence="1">
    <location>
        <begin position="793"/>
        <end position="811"/>
    </location>
</feature>
<dbReference type="AlphaFoldDB" id="A0A1Y2DNR0"/>
<evidence type="ECO:0000256" key="1">
    <source>
        <dbReference type="SAM" id="MobiDB-lite"/>
    </source>
</evidence>
<dbReference type="RefSeq" id="XP_040713031.1">
    <property type="nucleotide sequence ID" value="XM_040858625.1"/>
</dbReference>
<feature type="compositionally biased region" description="Polar residues" evidence="1">
    <location>
        <begin position="10"/>
        <end position="27"/>
    </location>
</feature>
<feature type="region of interest" description="Disordered" evidence="1">
    <location>
        <begin position="392"/>
        <end position="497"/>
    </location>
</feature>
<feature type="compositionally biased region" description="Basic and acidic residues" evidence="1">
    <location>
        <begin position="418"/>
        <end position="428"/>
    </location>
</feature>
<name>A0A1Y2DNR0_9PEZI</name>
<dbReference type="OrthoDB" id="4758749at2759"/>
<feature type="compositionally biased region" description="Polar residues" evidence="1">
    <location>
        <begin position="45"/>
        <end position="57"/>
    </location>
</feature>
<feature type="compositionally biased region" description="Basic and acidic residues" evidence="1">
    <location>
        <begin position="392"/>
        <end position="404"/>
    </location>
</feature>
<feature type="region of interest" description="Disordered" evidence="1">
    <location>
        <begin position="743"/>
        <end position="778"/>
    </location>
</feature>
<reference evidence="2 3" key="1">
    <citation type="submission" date="2016-07" db="EMBL/GenBank/DDBJ databases">
        <title>Pervasive Adenine N6-methylation of Active Genes in Fungi.</title>
        <authorList>
            <consortium name="DOE Joint Genome Institute"/>
            <person name="Mondo S.J."/>
            <person name="Dannebaum R.O."/>
            <person name="Kuo R.C."/>
            <person name="Labutti K."/>
            <person name="Haridas S."/>
            <person name="Kuo A."/>
            <person name="Salamov A."/>
            <person name="Ahrendt S.R."/>
            <person name="Lipzen A."/>
            <person name="Sullivan W."/>
            <person name="Andreopoulos W.B."/>
            <person name="Clum A."/>
            <person name="Lindquist E."/>
            <person name="Daum C."/>
            <person name="Ramamoorthy G.K."/>
            <person name="Gryganskyi A."/>
            <person name="Culley D."/>
            <person name="Magnuson J.K."/>
            <person name="James T.Y."/>
            <person name="O'Malley M.A."/>
            <person name="Stajich J.E."/>
            <person name="Spatafora J.W."/>
            <person name="Visel A."/>
            <person name="Grigoriev I.V."/>
        </authorList>
    </citation>
    <scope>NUCLEOTIDE SEQUENCE [LARGE SCALE GENOMIC DNA]</scope>
    <source>
        <strain evidence="2 3">CBS 129021</strain>
    </source>
</reference>
<gene>
    <name evidence="2" type="ORF">BCR38DRAFT_411921</name>
</gene>
<comment type="caution">
    <text evidence="2">The sequence shown here is derived from an EMBL/GenBank/DDBJ whole genome shotgun (WGS) entry which is preliminary data.</text>
</comment>
<proteinExistence type="predicted"/>
<feature type="compositionally biased region" description="Polar residues" evidence="1">
    <location>
        <begin position="480"/>
        <end position="495"/>
    </location>
</feature>
<feature type="region of interest" description="Disordered" evidence="1">
    <location>
        <begin position="246"/>
        <end position="302"/>
    </location>
</feature>
<dbReference type="STRING" id="1141098.A0A1Y2DNR0"/>
<organism evidence="2 3">
    <name type="scientific">Pseudomassariella vexata</name>
    <dbReference type="NCBI Taxonomy" id="1141098"/>
    <lineage>
        <taxon>Eukaryota</taxon>
        <taxon>Fungi</taxon>
        <taxon>Dikarya</taxon>
        <taxon>Ascomycota</taxon>
        <taxon>Pezizomycotina</taxon>
        <taxon>Sordariomycetes</taxon>
        <taxon>Xylariomycetidae</taxon>
        <taxon>Amphisphaeriales</taxon>
        <taxon>Pseudomassariaceae</taxon>
        <taxon>Pseudomassariella</taxon>
    </lineage>
</organism>
<dbReference type="EMBL" id="MCFJ01000011">
    <property type="protein sequence ID" value="ORY60804.1"/>
    <property type="molecule type" value="Genomic_DNA"/>
</dbReference>
<feature type="compositionally biased region" description="Polar residues" evidence="1">
    <location>
        <begin position="747"/>
        <end position="759"/>
    </location>
</feature>
<feature type="compositionally biased region" description="Low complexity" evidence="1">
    <location>
        <begin position="543"/>
        <end position="563"/>
    </location>
</feature>
<feature type="compositionally biased region" description="Polar residues" evidence="1">
    <location>
        <begin position="263"/>
        <end position="300"/>
    </location>
</feature>
<dbReference type="InParanoid" id="A0A1Y2DNR0"/>
<feature type="region of interest" description="Disordered" evidence="1">
    <location>
        <begin position="650"/>
        <end position="681"/>
    </location>
</feature>
<protein>
    <submittedName>
        <fullName evidence="2">Uncharacterized protein</fullName>
    </submittedName>
</protein>
<evidence type="ECO:0000313" key="3">
    <source>
        <dbReference type="Proteomes" id="UP000193689"/>
    </source>
</evidence>
<sequence>MPMIPKNERTSLTSNITSDGAVNRISSPNPPSVPNTAPKTRRLKSTSSSCQPSSIDESNVVPFVPEHHQRENSQEYEHAHWLFSSSAKEVQPWSSQRWQYHQSLEASGPRLATPKNTTWNPAHDLVSVWLSDIPFPSFESVQAPRPMKQAQRNITSESMAPDIDDIEAFPKLASVAGAQIRRNLLETCRGKGARASSSNKPDHMSWVHVSRDDVTSPVSAPPHINEGSTYHGYFDHVPARTSNKIDVNRSHSRWGSGFDGPLSPTSNNETESAPSEIGSSLPQRMQSGGENSQVSSTESGSIDWERSWFKRKPRRTHNVSEVSIPDPAFHTHAIDLFSMTSLDAEDSSGDSGSDIACPHVVEHHAQFHALQQFALKSCPELHTTLDKYEAADSEASSHRNEWRDPASGLSAHRPNTKRPRETMRDAMSRRLHSLGRRFHRTSSNYSVRPDFPAHPHGKDRRLLARNSSDICPSSGDENPVFNSPASDFMPDNTSGKPADLLDKASIMIAAAELDRLSSMGGRSHTPKDPETSSSLGIPPNTPSSPGGFPSGAASPSSAGYAAAAPPPSYAPPSNTSASGGPSGVSTPARRGQRRRAARSRLSEVTTPEDLGTADSTLSQAFTPPMIDKIGETVIDDMDDFDQPLYPRPLMVNRSGRQAAPRLQRDRPDVSSPKYAEARTSPIPTREAEKLVKSRNLLELSDVVDTIVEEEANTIPVRTSSIGKTSECGLEQPRVSVQTSPLGVRPHVTSTVSSPGQMRASSPPLVKPIPIRADTEPRPDALPSECINLAPTVNPASDVSQSPTSTETTSCHPDTWTDAQGEPGDSDPFCPPACETRHSHETAGSPVQPMGFFRKSTSGTVHILDAVESSGSEGQQDKVTNFRDHDCVLEN</sequence>
<keyword evidence="3" id="KW-1185">Reference proteome</keyword>
<feature type="region of interest" description="Disordered" evidence="1">
    <location>
        <begin position="792"/>
        <end position="852"/>
    </location>
</feature>
<accession>A0A1Y2DNR0</accession>
<feature type="region of interest" description="Disordered" evidence="1">
    <location>
        <begin position="1"/>
        <end position="61"/>
    </location>
</feature>
<evidence type="ECO:0000313" key="2">
    <source>
        <dbReference type="EMBL" id="ORY60804.1"/>
    </source>
</evidence>